<feature type="domain" description="DUF202" evidence="7">
    <location>
        <begin position="64"/>
        <end position="140"/>
    </location>
</feature>
<feature type="transmembrane region" description="Helical" evidence="6">
    <location>
        <begin position="158"/>
        <end position="178"/>
    </location>
</feature>
<accession>A0A875S0G5</accession>
<dbReference type="OrthoDB" id="199599at2759"/>
<dbReference type="EMBL" id="CP064812">
    <property type="protein sequence ID" value="QPG73369.1"/>
    <property type="molecule type" value="Genomic_DNA"/>
</dbReference>
<evidence type="ECO:0000256" key="5">
    <source>
        <dbReference type="ARBA" id="ARBA00023136"/>
    </source>
</evidence>
<evidence type="ECO:0000256" key="1">
    <source>
        <dbReference type="ARBA" id="ARBA00004651"/>
    </source>
</evidence>
<evidence type="ECO:0000256" key="3">
    <source>
        <dbReference type="ARBA" id="ARBA00022692"/>
    </source>
</evidence>
<comment type="subcellular location">
    <subcellularLocation>
        <location evidence="1">Cell membrane</location>
        <topology evidence="1">Multi-pass membrane protein</topology>
    </subcellularLocation>
</comment>
<dbReference type="PANTHER" id="PTHR34187:SF2">
    <property type="entry name" value="DUF202 DOMAIN-CONTAINING PROTEIN"/>
    <property type="match status" value="1"/>
</dbReference>
<gene>
    <name evidence="8" type="ORF">FOA43_000679</name>
</gene>
<evidence type="ECO:0000256" key="4">
    <source>
        <dbReference type="ARBA" id="ARBA00022989"/>
    </source>
</evidence>
<evidence type="ECO:0000259" key="7">
    <source>
        <dbReference type="Pfam" id="PF02656"/>
    </source>
</evidence>
<dbReference type="InterPro" id="IPR003807">
    <property type="entry name" value="DUF202"/>
</dbReference>
<keyword evidence="9" id="KW-1185">Reference proteome</keyword>
<reference evidence="8" key="1">
    <citation type="submission" date="2020-10" db="EMBL/GenBank/DDBJ databases">
        <authorList>
            <person name="Roach M.J.R."/>
        </authorList>
    </citation>
    <scope>NUCLEOTIDE SEQUENCE</scope>
    <source>
        <strain evidence="8">CBS 1945</strain>
    </source>
</reference>
<dbReference type="Proteomes" id="UP000662931">
    <property type="component" value="Chromosome 1"/>
</dbReference>
<sequence length="180" mass="20238">MSNPNDNSSGDEGITNPQRYFPALSIDQTENSNNMQLPISESLPLLWFMQNNDLIIENRTSEPRDLLMSERTLLAWVKCGTLLCMVSALMIIDFRLDTTKPSNMGSDRGKRISKYSFAISIVLCVLGLGCFTVASIAYFKALYSYKHQKIQTYDITFLTAYLAFLCLSLFGIGILFMVKG</sequence>
<keyword evidence="2" id="KW-1003">Cell membrane</keyword>
<organism evidence="8 9">
    <name type="scientific">Eeniella nana</name>
    <name type="common">Yeast</name>
    <name type="synonym">Brettanomyces nanus</name>
    <dbReference type="NCBI Taxonomy" id="13502"/>
    <lineage>
        <taxon>Eukaryota</taxon>
        <taxon>Fungi</taxon>
        <taxon>Dikarya</taxon>
        <taxon>Ascomycota</taxon>
        <taxon>Saccharomycotina</taxon>
        <taxon>Pichiomycetes</taxon>
        <taxon>Pichiales</taxon>
        <taxon>Pichiaceae</taxon>
        <taxon>Brettanomyces</taxon>
    </lineage>
</organism>
<evidence type="ECO:0000313" key="8">
    <source>
        <dbReference type="EMBL" id="QPG73369.1"/>
    </source>
</evidence>
<dbReference type="PANTHER" id="PTHR34187">
    <property type="entry name" value="FGR18P"/>
    <property type="match status" value="1"/>
</dbReference>
<dbReference type="KEGG" id="bnn:FOA43_000679"/>
<evidence type="ECO:0000313" key="9">
    <source>
        <dbReference type="Proteomes" id="UP000662931"/>
    </source>
</evidence>
<dbReference type="GO" id="GO:0005886">
    <property type="term" value="C:plasma membrane"/>
    <property type="evidence" value="ECO:0007669"/>
    <property type="project" value="UniProtKB-SubCell"/>
</dbReference>
<name>A0A875S0G5_EENNA</name>
<keyword evidence="3 6" id="KW-0812">Transmembrane</keyword>
<protein>
    <recommendedName>
        <fullName evidence="7">DUF202 domain-containing protein</fullName>
    </recommendedName>
</protein>
<dbReference type="Pfam" id="PF02656">
    <property type="entry name" value="DUF202"/>
    <property type="match status" value="1"/>
</dbReference>
<evidence type="ECO:0000256" key="6">
    <source>
        <dbReference type="SAM" id="Phobius"/>
    </source>
</evidence>
<feature type="transmembrane region" description="Helical" evidence="6">
    <location>
        <begin position="115"/>
        <end position="138"/>
    </location>
</feature>
<dbReference type="RefSeq" id="XP_038776934.1">
    <property type="nucleotide sequence ID" value="XM_038921006.1"/>
</dbReference>
<dbReference type="AlphaFoldDB" id="A0A875S0G5"/>
<dbReference type="InterPro" id="IPR052053">
    <property type="entry name" value="IM_YidH-like"/>
</dbReference>
<feature type="transmembrane region" description="Helical" evidence="6">
    <location>
        <begin position="73"/>
        <end position="94"/>
    </location>
</feature>
<proteinExistence type="predicted"/>
<evidence type="ECO:0000256" key="2">
    <source>
        <dbReference type="ARBA" id="ARBA00022475"/>
    </source>
</evidence>
<keyword evidence="4 6" id="KW-1133">Transmembrane helix</keyword>
<keyword evidence="5 6" id="KW-0472">Membrane</keyword>
<dbReference type="GeneID" id="62194080"/>